<evidence type="ECO:0000256" key="3">
    <source>
        <dbReference type="SAM" id="MobiDB-lite"/>
    </source>
</evidence>
<reference evidence="6" key="1">
    <citation type="journal article" date="2019" name="Plant J.">
        <title>Chlorella vulgaris genome assembly and annotation reveals the molecular basis for metabolic acclimation to high light conditions.</title>
        <authorList>
            <person name="Cecchin M."/>
            <person name="Marcolungo L."/>
            <person name="Rossato M."/>
            <person name="Girolomoni L."/>
            <person name="Cosentino E."/>
            <person name="Cuine S."/>
            <person name="Li-Beisson Y."/>
            <person name="Delledonne M."/>
            <person name="Ballottari M."/>
        </authorList>
    </citation>
    <scope>NUCLEOTIDE SEQUENCE</scope>
    <source>
        <strain evidence="6">211/11P</strain>
    </source>
</reference>
<name>A0A9D4TK93_CHLVU</name>
<comment type="caution">
    <text evidence="6">The sequence shown here is derived from an EMBL/GenBank/DDBJ whole genome shotgun (WGS) entry which is preliminary data.</text>
</comment>
<feature type="repeat" description="PPR" evidence="2">
    <location>
        <begin position="467"/>
        <end position="501"/>
    </location>
</feature>
<feature type="compositionally biased region" description="Low complexity" evidence="3">
    <location>
        <begin position="137"/>
        <end position="152"/>
    </location>
</feature>
<evidence type="ECO:0000313" key="7">
    <source>
        <dbReference type="Proteomes" id="UP001055712"/>
    </source>
</evidence>
<dbReference type="PROSITE" id="PS51375">
    <property type="entry name" value="PPR"/>
    <property type="match status" value="6"/>
</dbReference>
<feature type="repeat" description="PPR" evidence="2">
    <location>
        <begin position="432"/>
        <end position="466"/>
    </location>
</feature>
<feature type="region of interest" description="Disordered" evidence="3">
    <location>
        <begin position="65"/>
        <end position="215"/>
    </location>
</feature>
<evidence type="ECO:0000313" key="6">
    <source>
        <dbReference type="EMBL" id="KAI3428087.1"/>
    </source>
</evidence>
<dbReference type="InterPro" id="IPR053303">
    <property type="entry name" value="Chloroplast_PPR"/>
</dbReference>
<keyword evidence="7" id="KW-1185">Reference proteome</keyword>
<evidence type="ECO:0000259" key="4">
    <source>
        <dbReference type="Pfam" id="PF17177"/>
    </source>
</evidence>
<sequence length="1062" mass="113379">MPGQAACLLRASHACFGGRKPARLAHSRLRPAVAAKDRPAAATGGTPEDQDGLLMQVDASADVANGPVRGAEGQAAAAHPRQAPAGASPPSNASAAAATAGAAAHAQQGSNGASSNGSAASRATSPAAAPPPWQLDADAAASSSNGAVSSSSNGGGNGWYPPNSSISSTMRSSTNGVTSMGRGGGRGSGRSGGRGSGGRGGWGRKPAQQQQRRDQTFYGGADSSLAGAAAALEQARSMDYKEVPASEVVAVYEALCDGRDLDEALTVIKGCIRASRTDVLAMLKHYRFLRPAASRNAVKQALRFVQLLPRQYVDARTYNMLLRVCAQAGDLRNAMHVSDMLQAAGLKLDGILYTTLISACASAGDAEKAFLLYGQMKADGVAIDKMVYSSVVHACAAEIQRLPQSERRQQLVLLERAFQLVEDMKGAKIPTDAAVWNALVTAAGRAAQLQRAFNVLEDMLHNGTRPNDRTYASLIDACARAGDKELALRVYRKARREGCAHTLMVYAAAVHACIQAHGGCDSAAVMVIYSDMQREGVEPDNQLFGMLMKAAGAAGDLDLVRGLRDEMQREGLTPCTGTESALMAVHIKLGQLPEAHLVYRSLRASGQWPHPYAMNALLNAYANSFRLGDVVSLLSDMAAGEQRPDAFTFSAIFNACQRADEAELALEVARLMKLRGVRMDETHALMLLRICYNRLRQAWVPGGYPPNRPTGGAGGGGFPGARQSPLRQRLLEALTPRGREVELREQPDDVAWESQAFSIYREAVAAGVKPSMRMLNRMLMCLRVAWEGNQPQEVPEGGLGTAGSPESLLPHNLQPQQLSRAPARGDRIGLEGVYHMQAISILEESIISNVVPSFQTDSTEPIDLRDMPPAVAEVYVLTVLSTMQRQSGARRVISQNLVFLVPPYEGTKVFMPSHLTHINYDQTEAGPGGQPPLTHSSYDSDDEANGVSFSDADDAFARASSDASEAATAAPGGGDERTGLGVAGVLRRLRIWAREYGDRGFILLESKEITRWCKAMARAVDRRSASALAVQKPYGQQPYGQPLQQQGRMGLQQQQRQIRMDF</sequence>
<feature type="repeat" description="PPR" evidence="2">
    <location>
        <begin position="349"/>
        <end position="383"/>
    </location>
</feature>
<feature type="compositionally biased region" description="Gly residues" evidence="3">
    <location>
        <begin position="181"/>
        <end position="203"/>
    </location>
</feature>
<dbReference type="PANTHER" id="PTHR47935">
    <property type="entry name" value="PENTATRICOPEPTIDE REPEAT-CONTAINING PROTEIN MRL1, CHLOROPLASTIC"/>
    <property type="match status" value="1"/>
</dbReference>
<dbReference type="PANTHER" id="PTHR47935:SF1">
    <property type="entry name" value="PENTATRICOPEPTIDE REPEAT-CONTAINING PROTEIN MRL1, CHLOROPLASTIC"/>
    <property type="match status" value="1"/>
</dbReference>
<feature type="compositionally biased region" description="Low complexity" evidence="3">
    <location>
        <begin position="958"/>
        <end position="970"/>
    </location>
</feature>
<dbReference type="InterPro" id="IPR011990">
    <property type="entry name" value="TPR-like_helical_dom_sf"/>
</dbReference>
<feature type="compositionally biased region" description="Low complexity" evidence="3">
    <location>
        <begin position="164"/>
        <end position="173"/>
    </location>
</feature>
<evidence type="ECO:0000259" key="5">
    <source>
        <dbReference type="Pfam" id="PF23276"/>
    </source>
</evidence>
<evidence type="ECO:0000256" key="2">
    <source>
        <dbReference type="PROSITE-ProRule" id="PRU00708"/>
    </source>
</evidence>
<dbReference type="InterPro" id="IPR057027">
    <property type="entry name" value="TPR_mt"/>
</dbReference>
<dbReference type="Pfam" id="PF17177">
    <property type="entry name" value="PPR_long"/>
    <property type="match status" value="1"/>
</dbReference>
<reference evidence="6" key="2">
    <citation type="submission" date="2020-11" db="EMBL/GenBank/DDBJ databases">
        <authorList>
            <person name="Cecchin M."/>
            <person name="Marcolungo L."/>
            <person name="Rossato M."/>
            <person name="Girolomoni L."/>
            <person name="Cosentino E."/>
            <person name="Cuine S."/>
            <person name="Li-Beisson Y."/>
            <person name="Delledonne M."/>
            <person name="Ballottari M."/>
        </authorList>
    </citation>
    <scope>NUCLEOTIDE SEQUENCE</scope>
    <source>
        <strain evidence="6">211/11P</strain>
        <tissue evidence="6">Whole cell</tissue>
    </source>
</reference>
<feature type="region of interest" description="Disordered" evidence="3">
    <location>
        <begin position="920"/>
        <end position="945"/>
    </location>
</feature>
<proteinExistence type="predicted"/>
<dbReference type="AlphaFoldDB" id="A0A9D4TK93"/>
<dbReference type="InterPro" id="IPR033443">
    <property type="entry name" value="PROP1-like_PPR_dom"/>
</dbReference>
<dbReference type="NCBIfam" id="TIGR00756">
    <property type="entry name" value="PPR"/>
    <property type="match status" value="3"/>
</dbReference>
<dbReference type="Proteomes" id="UP001055712">
    <property type="component" value="Unassembled WGS sequence"/>
</dbReference>
<accession>A0A9D4TK93</accession>
<feature type="region of interest" description="Disordered" evidence="3">
    <location>
        <begin position="958"/>
        <end position="977"/>
    </location>
</feature>
<dbReference type="InterPro" id="IPR002885">
    <property type="entry name" value="PPR_rpt"/>
</dbReference>
<dbReference type="Gene3D" id="1.25.40.10">
    <property type="entry name" value="Tetratricopeptide repeat domain"/>
    <property type="match status" value="3"/>
</dbReference>
<feature type="domain" description="PROP1-like PPR" evidence="4">
    <location>
        <begin position="475"/>
        <end position="622"/>
    </location>
</feature>
<feature type="repeat" description="PPR" evidence="2">
    <location>
        <begin position="645"/>
        <end position="679"/>
    </location>
</feature>
<feature type="repeat" description="PPR" evidence="2">
    <location>
        <begin position="314"/>
        <end position="348"/>
    </location>
</feature>
<dbReference type="Pfam" id="PF23276">
    <property type="entry name" value="TPR_24"/>
    <property type="match status" value="1"/>
</dbReference>
<protein>
    <recommendedName>
        <fullName evidence="8">Pentacotripeptide-repeat region of PRORP domain-containing protein</fullName>
    </recommendedName>
</protein>
<feature type="domain" description="Pentatricopeptide repeat-containing protein-mitochondrial" evidence="5">
    <location>
        <begin position="321"/>
        <end position="457"/>
    </location>
</feature>
<evidence type="ECO:0008006" key="8">
    <source>
        <dbReference type="Google" id="ProtNLM"/>
    </source>
</evidence>
<feature type="compositionally biased region" description="Low complexity" evidence="3">
    <location>
        <begin position="69"/>
        <end position="127"/>
    </location>
</feature>
<dbReference type="OrthoDB" id="185373at2759"/>
<feature type="region of interest" description="Disordered" evidence="3">
    <location>
        <begin position="29"/>
        <end position="53"/>
    </location>
</feature>
<gene>
    <name evidence="6" type="ORF">D9Q98_006471</name>
</gene>
<dbReference type="EMBL" id="SIDB01000009">
    <property type="protein sequence ID" value="KAI3428087.1"/>
    <property type="molecule type" value="Genomic_DNA"/>
</dbReference>
<keyword evidence="1" id="KW-0677">Repeat</keyword>
<evidence type="ECO:0000256" key="1">
    <source>
        <dbReference type="ARBA" id="ARBA00022737"/>
    </source>
</evidence>
<organism evidence="6 7">
    <name type="scientific">Chlorella vulgaris</name>
    <name type="common">Green alga</name>
    <dbReference type="NCBI Taxonomy" id="3077"/>
    <lineage>
        <taxon>Eukaryota</taxon>
        <taxon>Viridiplantae</taxon>
        <taxon>Chlorophyta</taxon>
        <taxon>core chlorophytes</taxon>
        <taxon>Trebouxiophyceae</taxon>
        <taxon>Chlorellales</taxon>
        <taxon>Chlorellaceae</taxon>
        <taxon>Chlorella clade</taxon>
        <taxon>Chlorella</taxon>
    </lineage>
</organism>
<feature type="repeat" description="PPR" evidence="2">
    <location>
        <begin position="540"/>
        <end position="574"/>
    </location>
</feature>